<keyword evidence="3 9" id="KW-0812">Transmembrane</keyword>
<dbReference type="PANTHER" id="PTHR31651">
    <property type="match status" value="1"/>
</dbReference>
<evidence type="ECO:0000256" key="1">
    <source>
        <dbReference type="ARBA" id="ARBA00004477"/>
    </source>
</evidence>
<evidence type="ECO:0000256" key="3">
    <source>
        <dbReference type="ARBA" id="ARBA00022692"/>
    </source>
</evidence>
<feature type="transmembrane region" description="Helical" evidence="9">
    <location>
        <begin position="70"/>
        <end position="94"/>
    </location>
</feature>
<evidence type="ECO:0000256" key="6">
    <source>
        <dbReference type="ARBA" id="ARBA00023294"/>
    </source>
</evidence>
<evidence type="ECO:0000256" key="7">
    <source>
        <dbReference type="ARBA" id="ARBA00025100"/>
    </source>
</evidence>
<protein>
    <submittedName>
        <fullName evidence="11">Putative transporter C5D6.04</fullName>
    </submittedName>
</protein>
<proteinExistence type="inferred from homology"/>
<dbReference type="EMBL" id="GDJX01000958">
    <property type="protein sequence ID" value="JAT66978.1"/>
    <property type="molecule type" value="Transcribed_RNA"/>
</dbReference>
<evidence type="ECO:0000256" key="8">
    <source>
        <dbReference type="ARBA" id="ARBA00025752"/>
    </source>
</evidence>
<name>A0A1D1ZJ72_9ARAE</name>
<reference evidence="11" key="1">
    <citation type="submission" date="2015-07" db="EMBL/GenBank/DDBJ databases">
        <title>Transcriptome Assembly of Anthurium amnicola.</title>
        <authorList>
            <person name="Suzuki J."/>
        </authorList>
    </citation>
    <scope>NUCLEOTIDE SEQUENCE</scope>
</reference>
<dbReference type="InterPro" id="IPR045033">
    <property type="entry name" value="PILS1/3/4/5/7"/>
</dbReference>
<evidence type="ECO:0000256" key="9">
    <source>
        <dbReference type="SAM" id="Phobius"/>
    </source>
</evidence>
<evidence type="ECO:0000313" key="11">
    <source>
        <dbReference type="EMBL" id="JAT66978.1"/>
    </source>
</evidence>
<keyword evidence="2" id="KW-0813">Transport</keyword>
<comment type="subcellular location">
    <subcellularLocation>
        <location evidence="1">Endoplasmic reticulum membrane</location>
        <topology evidence="1">Multi-pass membrane protein</topology>
    </subcellularLocation>
</comment>
<keyword evidence="6" id="KW-0927">Auxin signaling pathway</keyword>
<evidence type="ECO:0000256" key="2">
    <source>
        <dbReference type="ARBA" id="ARBA00022448"/>
    </source>
</evidence>
<feature type="transmembrane region" description="Helical" evidence="9">
    <location>
        <begin position="371"/>
        <end position="392"/>
    </location>
</feature>
<gene>
    <name evidence="11" type="primary">SPAC5D6.04_11</name>
    <name evidence="10" type="synonym">SPAC5D6.04_16</name>
    <name evidence="10" type="ORF">g.63994</name>
    <name evidence="11" type="ORF">g.63998</name>
</gene>
<dbReference type="EMBL" id="GDJX01017556">
    <property type="protein sequence ID" value="JAT50380.1"/>
    <property type="molecule type" value="Transcribed_RNA"/>
</dbReference>
<feature type="transmembrane region" description="Helical" evidence="9">
    <location>
        <begin position="147"/>
        <end position="168"/>
    </location>
</feature>
<dbReference type="PANTHER" id="PTHR31651:SF3">
    <property type="entry name" value="PROTEIN PIN-LIKES 7"/>
    <property type="match status" value="1"/>
</dbReference>
<feature type="transmembrane region" description="Helical" evidence="9">
    <location>
        <begin position="106"/>
        <end position="127"/>
    </location>
</feature>
<dbReference type="InterPro" id="IPR004776">
    <property type="entry name" value="Mem_transp_PIN-like"/>
</dbReference>
<keyword evidence="5 9" id="KW-0472">Membrane</keyword>
<feature type="transmembrane region" description="Helical" evidence="9">
    <location>
        <begin position="12"/>
        <end position="34"/>
    </location>
</feature>
<sequence>MGFLELLATASMPVLQIMLVGLVGAFLASGYSNALTPEARKHMNKVVYLVFMPSLMFASLAKTVTLEDIISWWFMPVNIGLTFLIGGTLGWIAAKLLRPQRHLQGLIIATCSAGNLGNLMIIVVPAICDEDRSPFGEPGICRPRALSYASFSMALGGFYIWTHTYSLMKNSGALYKKMRAADGGAATAPNKDVDAANRWAHTEAVGEGTGQKDLEAPLLLSTDTVHQEGAPEHDLNAQPLSSGKPEGNKLQFLERAKESLLQLVEELISPPTVAAALGFIFGATPWLKSLIIGASAPLRVVQDSLQMLGDGTIPCITLIMGGNLTQGIRKSNLRLPVVLAVLCLRFVILPASGMAVVKAAGKLGFLPQDPLYHYVLLLQYALPPAMNIGTMAELFDVAQEECSVLFLWTYLVAAFALTSWSMVFMWFLS</sequence>
<feature type="transmembrane region" description="Helical" evidence="9">
    <location>
        <begin position="337"/>
        <end position="359"/>
    </location>
</feature>
<dbReference type="GO" id="GO:0080162">
    <property type="term" value="P:endoplasmic reticulum to cytosol auxin transport"/>
    <property type="evidence" value="ECO:0007669"/>
    <property type="project" value="InterPro"/>
</dbReference>
<comment type="similarity">
    <text evidence="8">Belongs to the auxin efflux carrier (TC 2.A.69.2) family.</text>
</comment>
<dbReference type="GO" id="GO:0005789">
    <property type="term" value="C:endoplasmic reticulum membrane"/>
    <property type="evidence" value="ECO:0007669"/>
    <property type="project" value="UniProtKB-SubCell"/>
</dbReference>
<feature type="transmembrane region" description="Helical" evidence="9">
    <location>
        <begin position="404"/>
        <end position="428"/>
    </location>
</feature>
<accession>A0A1D1ZJ72</accession>
<evidence type="ECO:0000256" key="4">
    <source>
        <dbReference type="ARBA" id="ARBA00022989"/>
    </source>
</evidence>
<feature type="transmembrane region" description="Helical" evidence="9">
    <location>
        <begin position="46"/>
        <end position="64"/>
    </location>
</feature>
<keyword evidence="4 9" id="KW-1133">Transmembrane helix</keyword>
<evidence type="ECO:0000313" key="10">
    <source>
        <dbReference type="EMBL" id="JAT50380.1"/>
    </source>
</evidence>
<dbReference type="GO" id="GO:0009734">
    <property type="term" value="P:auxin-activated signaling pathway"/>
    <property type="evidence" value="ECO:0007669"/>
    <property type="project" value="UniProtKB-KW"/>
</dbReference>
<organism evidence="11">
    <name type="scientific">Anthurium amnicola</name>
    <dbReference type="NCBI Taxonomy" id="1678845"/>
    <lineage>
        <taxon>Eukaryota</taxon>
        <taxon>Viridiplantae</taxon>
        <taxon>Streptophyta</taxon>
        <taxon>Embryophyta</taxon>
        <taxon>Tracheophyta</taxon>
        <taxon>Spermatophyta</taxon>
        <taxon>Magnoliopsida</taxon>
        <taxon>Liliopsida</taxon>
        <taxon>Araceae</taxon>
        <taxon>Pothoideae</taxon>
        <taxon>Potheae</taxon>
        <taxon>Anthurium</taxon>
    </lineage>
</organism>
<comment type="function">
    <text evidence="7">Involved in cellular auxin homeostasis by regulating auxin metabolism. Regulates intracellular auxin accumulation at the endoplasmic reticulum and thus auxin availability for nuclear auxin signaling.</text>
</comment>
<dbReference type="Pfam" id="PF03547">
    <property type="entry name" value="Mem_trans"/>
    <property type="match status" value="1"/>
</dbReference>
<evidence type="ECO:0000256" key="5">
    <source>
        <dbReference type="ARBA" id="ARBA00023136"/>
    </source>
</evidence>
<dbReference type="AlphaFoldDB" id="A0A1D1ZJ72"/>